<dbReference type="SUPFAM" id="SSF54909">
    <property type="entry name" value="Dimeric alpha+beta barrel"/>
    <property type="match status" value="1"/>
</dbReference>
<sequence>MPTVSAPRWSPKDHPQPKYTTALVDHRRTRRRPSVHPRTPPVSSPLAQTVVQPRHDPHHLPTFDSNALVAPSEPILYLPPLLSSLPTGYIHPPVPTSNYRPLTTDTRLPNIDPVSLSLHRALHDFHPVTPEYALTPYEEAFNWSEMLLPEEAEREWYCVVFRSKRKEGSDGGPLYEADKNAHEEAVQNGGLILYWYGIPHQATGLNLATCIWQSRAHAIAANSRPHHVRAMRLAAASYERYELQRYRLIKTQGEPGLRVEPYDRGDVGW</sequence>
<dbReference type="AlphaFoldDB" id="A0A2R6S685"/>
<name>A0A2R6S685_9APHY</name>
<dbReference type="PANTHER" id="PTHR36986">
    <property type="entry name" value="UPF0643 PROTEIN PB2B2.08"/>
    <property type="match status" value="1"/>
</dbReference>
<evidence type="ECO:0000256" key="1">
    <source>
        <dbReference type="SAM" id="MobiDB-lite"/>
    </source>
</evidence>
<keyword evidence="3" id="KW-1185">Reference proteome</keyword>
<dbReference type="PANTHER" id="PTHR36986:SF1">
    <property type="entry name" value="UPF0643 PROTEIN PB2B2.08"/>
    <property type="match status" value="1"/>
</dbReference>
<organism evidence="2 3">
    <name type="scientific">Hermanssonia centrifuga</name>
    <dbReference type="NCBI Taxonomy" id="98765"/>
    <lineage>
        <taxon>Eukaryota</taxon>
        <taxon>Fungi</taxon>
        <taxon>Dikarya</taxon>
        <taxon>Basidiomycota</taxon>
        <taxon>Agaricomycotina</taxon>
        <taxon>Agaricomycetes</taxon>
        <taxon>Polyporales</taxon>
        <taxon>Meruliaceae</taxon>
        <taxon>Hermanssonia</taxon>
    </lineage>
</organism>
<reference evidence="2 3" key="1">
    <citation type="submission" date="2018-02" db="EMBL/GenBank/DDBJ databases">
        <title>Genome sequence of the basidiomycete white-rot fungus Phlebia centrifuga.</title>
        <authorList>
            <person name="Granchi Z."/>
            <person name="Peng M."/>
            <person name="de Vries R.P."/>
            <person name="Hilden K."/>
            <person name="Makela M.R."/>
            <person name="Grigoriev I."/>
            <person name="Riley R."/>
        </authorList>
    </citation>
    <scope>NUCLEOTIDE SEQUENCE [LARGE SCALE GENOMIC DNA]</scope>
    <source>
        <strain evidence="2 3">FBCC195</strain>
    </source>
</reference>
<dbReference type="OrthoDB" id="2140489at2759"/>
<dbReference type="Proteomes" id="UP000186601">
    <property type="component" value="Unassembled WGS sequence"/>
</dbReference>
<comment type="caution">
    <text evidence="2">The sequence shown here is derived from an EMBL/GenBank/DDBJ whole genome shotgun (WGS) entry which is preliminary data.</text>
</comment>
<protein>
    <submittedName>
        <fullName evidence="2">Uncharacterized protein</fullName>
    </submittedName>
</protein>
<accession>A0A2R6S685</accession>
<dbReference type="InterPro" id="IPR011008">
    <property type="entry name" value="Dimeric_a/b-barrel"/>
</dbReference>
<evidence type="ECO:0000313" key="2">
    <source>
        <dbReference type="EMBL" id="PSS37810.1"/>
    </source>
</evidence>
<feature type="region of interest" description="Disordered" evidence="1">
    <location>
        <begin position="1"/>
        <end position="45"/>
    </location>
</feature>
<evidence type="ECO:0000313" key="3">
    <source>
        <dbReference type="Proteomes" id="UP000186601"/>
    </source>
</evidence>
<proteinExistence type="predicted"/>
<gene>
    <name evidence="2" type="ORF">PHLCEN_2v278</name>
</gene>
<dbReference type="EMBL" id="MLYV02000029">
    <property type="protein sequence ID" value="PSS37810.1"/>
    <property type="molecule type" value="Genomic_DNA"/>
</dbReference>